<dbReference type="Proteomes" id="UP000001554">
    <property type="component" value="Chromosome 1"/>
</dbReference>
<dbReference type="InterPro" id="IPR002350">
    <property type="entry name" value="Kazal_dom"/>
</dbReference>
<reference evidence="11" key="2">
    <citation type="submission" date="2025-08" db="UniProtKB">
        <authorList>
            <consortium name="RefSeq"/>
        </authorList>
    </citation>
    <scope>IDENTIFICATION</scope>
    <source>
        <strain evidence="11">S238N-H82</strain>
        <tissue evidence="11">Testes</tissue>
    </source>
</reference>
<evidence type="ECO:0000313" key="11">
    <source>
        <dbReference type="RefSeq" id="XP_035688114.1"/>
    </source>
</evidence>
<dbReference type="OrthoDB" id="5062115at2759"/>
<feature type="transmembrane region" description="Helical" evidence="8">
    <location>
        <begin position="278"/>
        <end position="300"/>
    </location>
</feature>
<evidence type="ECO:0000256" key="1">
    <source>
        <dbReference type="ARBA" id="ARBA00004651"/>
    </source>
</evidence>
<evidence type="ECO:0000256" key="8">
    <source>
        <dbReference type="RuleBase" id="RU362056"/>
    </source>
</evidence>
<dbReference type="SUPFAM" id="SSF103473">
    <property type="entry name" value="MFS general substrate transporter"/>
    <property type="match status" value="1"/>
</dbReference>
<gene>
    <name evidence="11" type="primary">LOC118423905</name>
</gene>
<evidence type="ECO:0000256" key="5">
    <source>
        <dbReference type="ARBA" id="ARBA00022989"/>
    </source>
</evidence>
<comment type="caution">
    <text evidence="8">Lacks conserved residue(s) required for the propagation of feature annotation.</text>
</comment>
<keyword evidence="4 8" id="KW-0812">Transmembrane</keyword>
<dbReference type="PROSITE" id="PS51465">
    <property type="entry name" value="KAZAL_2"/>
    <property type="match status" value="1"/>
</dbReference>
<feature type="transmembrane region" description="Helical" evidence="8">
    <location>
        <begin position="108"/>
        <end position="128"/>
    </location>
</feature>
<feature type="transmembrane region" description="Helical" evidence="8">
    <location>
        <begin position="135"/>
        <end position="154"/>
    </location>
</feature>
<dbReference type="GO" id="GO:0043252">
    <property type="term" value="P:sodium-independent organic anion transport"/>
    <property type="evidence" value="ECO:0000318"/>
    <property type="project" value="GO_Central"/>
</dbReference>
<feature type="transmembrane region" description="Helical" evidence="8">
    <location>
        <begin position="236"/>
        <end position="258"/>
    </location>
</feature>
<dbReference type="PROSITE" id="PS00282">
    <property type="entry name" value="KAZAL_1"/>
    <property type="match status" value="1"/>
</dbReference>
<dbReference type="GO" id="GO:0006811">
    <property type="term" value="P:monoatomic ion transport"/>
    <property type="evidence" value="ECO:0007669"/>
    <property type="project" value="UniProtKB-KW"/>
</dbReference>
<protein>
    <recommendedName>
        <fullName evidence="8">Solute carrier organic anion transporter family member</fullName>
    </recommendedName>
</protein>
<comment type="subcellular location">
    <subcellularLocation>
        <location evidence="1 8">Cell membrane</location>
        <topology evidence="1 8">Multi-pass membrane protein</topology>
    </subcellularLocation>
</comment>
<dbReference type="Pfam" id="PF03137">
    <property type="entry name" value="OATP"/>
    <property type="match status" value="1"/>
</dbReference>
<feature type="transmembrane region" description="Helical" evidence="8">
    <location>
        <begin position="388"/>
        <end position="412"/>
    </location>
</feature>
<keyword evidence="3" id="KW-1003">Cell membrane</keyword>
<name>A0A9J7N3A0_BRAFL</name>
<dbReference type="FunFam" id="1.20.1250.20:FF:000528">
    <property type="entry name" value="Solute carrier organic anion transporter family member"/>
    <property type="match status" value="1"/>
</dbReference>
<proteinExistence type="inferred from homology"/>
<evidence type="ECO:0000256" key="2">
    <source>
        <dbReference type="ARBA" id="ARBA00009657"/>
    </source>
</evidence>
<organism evidence="10 11">
    <name type="scientific">Branchiostoma floridae</name>
    <name type="common">Florida lancelet</name>
    <name type="synonym">Amphioxus</name>
    <dbReference type="NCBI Taxonomy" id="7739"/>
    <lineage>
        <taxon>Eukaryota</taxon>
        <taxon>Metazoa</taxon>
        <taxon>Chordata</taxon>
        <taxon>Cephalochordata</taxon>
        <taxon>Leptocardii</taxon>
        <taxon>Amphioxiformes</taxon>
        <taxon>Branchiostomatidae</taxon>
        <taxon>Branchiostoma</taxon>
    </lineage>
</organism>
<dbReference type="InterPro" id="IPR004156">
    <property type="entry name" value="OATP"/>
</dbReference>
<dbReference type="KEGG" id="bfo:118423905"/>
<evidence type="ECO:0000313" key="10">
    <source>
        <dbReference type="Proteomes" id="UP000001554"/>
    </source>
</evidence>
<dbReference type="AlphaFoldDB" id="A0A9J7N3A0"/>
<dbReference type="PANTHER" id="PTHR11388">
    <property type="entry name" value="ORGANIC ANION TRANSPORTER"/>
    <property type="match status" value="1"/>
</dbReference>
<dbReference type="CDD" id="cd17336">
    <property type="entry name" value="MFS_SLCO_OATP"/>
    <property type="match status" value="1"/>
</dbReference>
<dbReference type="GO" id="GO:0016323">
    <property type="term" value="C:basolateral plasma membrane"/>
    <property type="evidence" value="ECO:0000318"/>
    <property type="project" value="GO_Central"/>
</dbReference>
<comment type="similarity">
    <text evidence="2 8">Belongs to the organo anion transporter (TC 2.A.60) family.</text>
</comment>
<keyword evidence="6 8" id="KW-0472">Membrane</keyword>
<evidence type="ECO:0000256" key="7">
    <source>
        <dbReference type="ARBA" id="ARBA00023157"/>
    </source>
</evidence>
<keyword evidence="10" id="KW-1185">Reference proteome</keyword>
<feature type="transmembrane region" description="Helical" evidence="8">
    <location>
        <begin position="193"/>
        <end position="215"/>
    </location>
</feature>
<dbReference type="OMA" id="REQENHE"/>
<dbReference type="RefSeq" id="XP_035688114.1">
    <property type="nucleotide sequence ID" value="XM_035832221.1"/>
</dbReference>
<dbReference type="Gene3D" id="1.20.1250.20">
    <property type="entry name" value="MFS general substrate transporter like domains"/>
    <property type="match status" value="1"/>
</dbReference>
<feature type="domain" description="Kazal-like" evidence="9">
    <location>
        <begin position="471"/>
        <end position="519"/>
    </location>
</feature>
<evidence type="ECO:0000256" key="6">
    <source>
        <dbReference type="ARBA" id="ARBA00023136"/>
    </source>
</evidence>
<evidence type="ECO:0000256" key="3">
    <source>
        <dbReference type="ARBA" id="ARBA00022475"/>
    </source>
</evidence>
<sequence length="678" mass="73474">MDNPGFHNTRREQENHELGHAIQHDLQENNSTKADVATEKQDDTVYQERFGWGKFRPDYFQFFGTVQGMMVLLVICTVAENMTHGGMIGATISTIEKRYQLPSSKSGLVSTIYDVAHAVAALLLTFIVKTRRGKIQGIAAGTFLLGLGHLLYSLPHFIVGPHNYGEAVRVTCDPASNTTFTACVKEERGLSDFLFVFLFAQCLNALGGLTIYVFGSDILESTAPAGSGGFYLGILNAFKGAAGALGFIVTGQLLRVYIDFDKPGSIPPSDGSEDARWLGAWWLGFPPLAVAVVLTAPWILGLPEKISAKETETIEKGIKSVPEEREEDASKAKGLLGVLDFFKQVWVLCTNPTYMFTVLTGISVNMCITGLNTFGIKYVENQFSMTAGSASIVTGLSIVLAGILGSVMGGVIMKKYKMGVTGSLKLVSIATAFLFALPVAFLVRCPNTNMAGVTIPYGNGSMPRTPIVGVDALESPCNQVCPCPPAYNPVCGENGVEYFSPCLAGCRNVSQEQQYTSCHCHVGNQTRGERFSATSGRCSNGCTLLPLAMFLLAVFAMGIGMDNAPRVVIMLSCVKQNQRSFALGIDTSIRVLLGSVPAPLVYGALVDKACLLWDRNCDKRGACLLYDNALLSTYMAILKTVLASWSVFCACLAMFFWNRRNMEAYEVEKELEGNDEEM</sequence>
<feature type="transmembrane region" description="Helical" evidence="8">
    <location>
        <begin position="353"/>
        <end position="376"/>
    </location>
</feature>
<evidence type="ECO:0000259" key="9">
    <source>
        <dbReference type="PROSITE" id="PS51465"/>
    </source>
</evidence>
<feature type="transmembrane region" description="Helical" evidence="8">
    <location>
        <begin position="544"/>
        <end position="561"/>
    </location>
</feature>
<reference evidence="10" key="1">
    <citation type="journal article" date="2020" name="Nat. Ecol. Evol.">
        <title>Deeply conserved synteny resolves early events in vertebrate evolution.</title>
        <authorList>
            <person name="Simakov O."/>
            <person name="Marletaz F."/>
            <person name="Yue J.X."/>
            <person name="O'Connell B."/>
            <person name="Jenkins J."/>
            <person name="Brandt A."/>
            <person name="Calef R."/>
            <person name="Tung C.H."/>
            <person name="Huang T.K."/>
            <person name="Schmutz J."/>
            <person name="Satoh N."/>
            <person name="Yu J.K."/>
            <person name="Putnam N.H."/>
            <person name="Green R.E."/>
            <person name="Rokhsar D.S."/>
        </authorList>
    </citation>
    <scope>NUCLEOTIDE SEQUENCE [LARGE SCALE GENOMIC DNA]</scope>
    <source>
        <strain evidence="10">S238N-H82</strain>
    </source>
</reference>
<dbReference type="GeneID" id="118423905"/>
<dbReference type="GO" id="GO:0015347">
    <property type="term" value="F:sodium-independent organic anion transmembrane transporter activity"/>
    <property type="evidence" value="ECO:0000318"/>
    <property type="project" value="GO_Central"/>
</dbReference>
<dbReference type="PANTHER" id="PTHR11388:SF160">
    <property type="entry name" value="SOLUTE CARRIER ORGANIC ANION TRANSPORTER FAMILY MEMBER"/>
    <property type="match status" value="1"/>
</dbReference>
<dbReference type="Gene3D" id="3.30.60.30">
    <property type="match status" value="1"/>
</dbReference>
<dbReference type="InterPro" id="IPR036058">
    <property type="entry name" value="Kazal_dom_sf"/>
</dbReference>
<keyword evidence="7" id="KW-1015">Disulfide bond</keyword>
<dbReference type="NCBIfam" id="TIGR00805">
    <property type="entry name" value="oat"/>
    <property type="match status" value="1"/>
</dbReference>
<keyword evidence="8" id="KW-0813">Transport</keyword>
<feature type="transmembrane region" description="Helical" evidence="8">
    <location>
        <begin position="634"/>
        <end position="657"/>
    </location>
</feature>
<dbReference type="SUPFAM" id="SSF100895">
    <property type="entry name" value="Kazal-type serine protease inhibitors"/>
    <property type="match status" value="1"/>
</dbReference>
<feature type="transmembrane region" description="Helical" evidence="8">
    <location>
        <begin position="424"/>
        <end position="443"/>
    </location>
</feature>
<keyword evidence="5 8" id="KW-1133">Transmembrane helix</keyword>
<dbReference type="Pfam" id="PF07648">
    <property type="entry name" value="Kazal_2"/>
    <property type="match status" value="1"/>
</dbReference>
<evidence type="ECO:0000256" key="4">
    <source>
        <dbReference type="ARBA" id="ARBA00022692"/>
    </source>
</evidence>
<keyword evidence="8" id="KW-0406">Ion transport</keyword>
<dbReference type="InterPro" id="IPR036259">
    <property type="entry name" value="MFS_trans_sf"/>
</dbReference>
<accession>A0A9J7N3A0</accession>
<feature type="transmembrane region" description="Helical" evidence="8">
    <location>
        <begin position="59"/>
        <end position="80"/>
    </location>
</feature>